<dbReference type="PANTHER" id="PTHR43798:SF31">
    <property type="entry name" value="AB HYDROLASE SUPERFAMILY PROTEIN YCLE"/>
    <property type="match status" value="1"/>
</dbReference>
<sequence length="273" mass="28966">MANAQYRLPSGELLSYFDSAGQNNAAKSVLVLLHGYCGSSAYWEKVTESLAQVTRVIAPDARGHGASSAPAGEVYEMEAFADDLEALLSHLGVQSAIVLGHSLGGYITLSYAERYPSRLAGFGLVHSTPRPDSEAARQNRDKAADALRRDGIKPFVDGLIPKLFAADHLDSLAEEIQRCKNIGFATDSRAAAATALGMKARPDRSETISGASVPVLLLAGLKDGVVPPESTFSAGGDHVVRAEIAEAGHMSMMERPDYFVAEVKAFLSSGWGE</sequence>
<dbReference type="PANTHER" id="PTHR43798">
    <property type="entry name" value="MONOACYLGLYCEROL LIPASE"/>
    <property type="match status" value="1"/>
</dbReference>
<evidence type="ECO:0000313" key="3">
    <source>
        <dbReference type="EMBL" id="OBR63309.1"/>
    </source>
</evidence>
<dbReference type="Gene3D" id="3.40.50.1820">
    <property type="entry name" value="alpha/beta hydrolase"/>
    <property type="match status" value="1"/>
</dbReference>
<dbReference type="SUPFAM" id="SSF53474">
    <property type="entry name" value="alpha/beta-Hydrolases"/>
    <property type="match status" value="1"/>
</dbReference>
<evidence type="ECO:0000313" key="4">
    <source>
        <dbReference type="Proteomes" id="UP000092024"/>
    </source>
</evidence>
<dbReference type="GO" id="GO:0016787">
    <property type="term" value="F:hydrolase activity"/>
    <property type="evidence" value="ECO:0007669"/>
    <property type="project" value="UniProtKB-KW"/>
</dbReference>
<evidence type="ECO:0000256" key="1">
    <source>
        <dbReference type="ARBA" id="ARBA00022801"/>
    </source>
</evidence>
<proteinExistence type="predicted"/>
<keyword evidence="4" id="KW-1185">Reference proteome</keyword>
<dbReference type="InterPro" id="IPR000073">
    <property type="entry name" value="AB_hydrolase_1"/>
</dbReference>
<dbReference type="Pfam" id="PF00561">
    <property type="entry name" value="Abhydrolase_1"/>
    <property type="match status" value="1"/>
</dbReference>
<reference evidence="3 4" key="1">
    <citation type="submission" date="2016-05" db="EMBL/GenBank/DDBJ databases">
        <title>Paenibacillus oryzae. sp. nov., isolated from the rice root.</title>
        <authorList>
            <person name="Zhang J."/>
            <person name="Zhang X."/>
        </authorList>
    </citation>
    <scope>NUCLEOTIDE SEQUENCE [LARGE SCALE GENOMIC DNA]</scope>
    <source>
        <strain evidence="3 4">1DrF-4</strain>
    </source>
</reference>
<dbReference type="PRINTS" id="PR00111">
    <property type="entry name" value="ABHYDROLASE"/>
</dbReference>
<keyword evidence="1 3" id="KW-0378">Hydrolase</keyword>
<dbReference type="GO" id="GO:0016020">
    <property type="term" value="C:membrane"/>
    <property type="evidence" value="ECO:0007669"/>
    <property type="project" value="TreeGrafter"/>
</dbReference>
<protein>
    <submittedName>
        <fullName evidence="3">Alpha/beta hydrolase</fullName>
    </submittedName>
</protein>
<comment type="caution">
    <text evidence="3">The sequence shown here is derived from an EMBL/GenBank/DDBJ whole genome shotgun (WGS) entry which is preliminary data.</text>
</comment>
<name>A0A1A5YCJ5_9BACL</name>
<organism evidence="3 4">
    <name type="scientific">Paenibacillus oryzae</name>
    <dbReference type="NCBI Taxonomy" id="1844972"/>
    <lineage>
        <taxon>Bacteria</taxon>
        <taxon>Bacillati</taxon>
        <taxon>Bacillota</taxon>
        <taxon>Bacilli</taxon>
        <taxon>Bacillales</taxon>
        <taxon>Paenibacillaceae</taxon>
        <taxon>Paenibacillus</taxon>
    </lineage>
</organism>
<dbReference type="AlphaFoldDB" id="A0A1A5YCJ5"/>
<dbReference type="InterPro" id="IPR050266">
    <property type="entry name" value="AB_hydrolase_sf"/>
</dbReference>
<evidence type="ECO:0000259" key="2">
    <source>
        <dbReference type="Pfam" id="PF00561"/>
    </source>
</evidence>
<dbReference type="InterPro" id="IPR029058">
    <property type="entry name" value="AB_hydrolase_fold"/>
</dbReference>
<accession>A0A1A5YCJ5</accession>
<feature type="domain" description="AB hydrolase-1" evidence="2">
    <location>
        <begin position="29"/>
        <end position="256"/>
    </location>
</feature>
<gene>
    <name evidence="3" type="ORF">A7K91_25440</name>
</gene>
<dbReference type="STRING" id="1844972.A7K91_25440"/>
<dbReference type="Proteomes" id="UP000092024">
    <property type="component" value="Unassembled WGS sequence"/>
</dbReference>
<dbReference type="EMBL" id="LYPA01000074">
    <property type="protein sequence ID" value="OBR63309.1"/>
    <property type="molecule type" value="Genomic_DNA"/>
</dbReference>